<dbReference type="GO" id="GO:0042645">
    <property type="term" value="C:mitochondrial nucleoid"/>
    <property type="evidence" value="ECO:0007669"/>
    <property type="project" value="TreeGrafter"/>
</dbReference>
<dbReference type="GO" id="GO:0006264">
    <property type="term" value="P:mitochondrial DNA replication"/>
    <property type="evidence" value="ECO:0007669"/>
    <property type="project" value="TreeGrafter"/>
</dbReference>
<evidence type="ECO:0000313" key="4">
    <source>
        <dbReference type="Proteomes" id="UP000887566"/>
    </source>
</evidence>
<dbReference type="GO" id="GO:0003697">
    <property type="term" value="F:single-stranded DNA binding"/>
    <property type="evidence" value="ECO:0007669"/>
    <property type="project" value="InterPro"/>
</dbReference>
<dbReference type="AlphaFoldDB" id="A0A914WQW7"/>
<dbReference type="Pfam" id="PF00436">
    <property type="entry name" value="SSB"/>
    <property type="match status" value="1"/>
</dbReference>
<organism evidence="4 5">
    <name type="scientific">Plectus sambesii</name>
    <dbReference type="NCBI Taxonomy" id="2011161"/>
    <lineage>
        <taxon>Eukaryota</taxon>
        <taxon>Metazoa</taxon>
        <taxon>Ecdysozoa</taxon>
        <taxon>Nematoda</taxon>
        <taxon>Chromadorea</taxon>
        <taxon>Plectida</taxon>
        <taxon>Plectina</taxon>
        <taxon>Plectoidea</taxon>
        <taxon>Plectidae</taxon>
        <taxon>Plectus</taxon>
    </lineage>
</organism>
<dbReference type="Proteomes" id="UP000887566">
    <property type="component" value="Unplaced"/>
</dbReference>
<proteinExistence type="predicted"/>
<evidence type="ECO:0000256" key="1">
    <source>
        <dbReference type="ARBA" id="ARBA00023125"/>
    </source>
</evidence>
<dbReference type="InterPro" id="IPR000424">
    <property type="entry name" value="Primosome_PriB/ssb"/>
</dbReference>
<dbReference type="PANTHER" id="PTHR10302">
    <property type="entry name" value="SINGLE-STRANDED DNA-BINDING PROTEIN"/>
    <property type="match status" value="1"/>
</dbReference>
<evidence type="ECO:0000256" key="2">
    <source>
        <dbReference type="PROSITE-ProRule" id="PRU00252"/>
    </source>
</evidence>
<accession>A0A914WQW7</accession>
<keyword evidence="1 2" id="KW-0238">DNA-binding</keyword>
<feature type="region of interest" description="Disordered" evidence="3">
    <location>
        <begin position="169"/>
        <end position="194"/>
    </location>
</feature>
<keyword evidence="4" id="KW-1185">Reference proteome</keyword>
<dbReference type="PANTHER" id="PTHR10302:SF0">
    <property type="entry name" value="SINGLE-STRANDED DNA-BINDING PROTEIN, MITOCHONDRIAL"/>
    <property type="match status" value="1"/>
</dbReference>
<dbReference type="SUPFAM" id="SSF50249">
    <property type="entry name" value="Nucleic acid-binding proteins"/>
    <property type="match status" value="1"/>
</dbReference>
<dbReference type="WBParaSite" id="PSAMB.scaffold5075size12724.g25832.t1">
    <property type="protein sequence ID" value="PSAMB.scaffold5075size12724.g25832.t1"/>
    <property type="gene ID" value="PSAMB.scaffold5075size12724.g25832"/>
</dbReference>
<dbReference type="InterPro" id="IPR011344">
    <property type="entry name" value="ssDNA-bd"/>
</dbReference>
<evidence type="ECO:0000313" key="5">
    <source>
        <dbReference type="WBParaSite" id="PSAMB.scaffold5075size12724.g25832.t1"/>
    </source>
</evidence>
<name>A0A914WQW7_9BILA</name>
<dbReference type="InterPro" id="IPR012340">
    <property type="entry name" value="NA-bd_OB-fold"/>
</dbReference>
<protein>
    <submittedName>
        <fullName evidence="5">Uncharacterized protein</fullName>
    </submittedName>
</protein>
<evidence type="ECO:0000256" key="3">
    <source>
        <dbReference type="SAM" id="MobiDB-lite"/>
    </source>
</evidence>
<dbReference type="PROSITE" id="PS50935">
    <property type="entry name" value="SSB"/>
    <property type="match status" value="1"/>
</dbReference>
<reference evidence="5" key="1">
    <citation type="submission" date="2022-11" db="UniProtKB">
        <authorList>
            <consortium name="WormBaseParasite"/>
        </authorList>
    </citation>
    <scope>IDENTIFICATION</scope>
</reference>
<sequence length="194" mass="21558">MLQSAVRGVVRSSWVATCGVRQLSTSSSLCERIQNAPRGQDGFDGVQNSQRRRNAAQMNRVELMGGVARDPIKRTTVRGSDFVVLTVITNRYLEKADGSVLEEVEPHSCISFRPGQVDYILNNIQRGSRVFVQGALHYENVRSTRDDVQSPMVKQASIRIESIHLLKRSEGAGRRSDESERTGGKRGAVDDEEL</sequence>
<dbReference type="Gene3D" id="2.40.50.140">
    <property type="entry name" value="Nucleic acid-binding proteins"/>
    <property type="match status" value="1"/>
</dbReference>